<accession>A0A6J6B941</accession>
<protein>
    <submittedName>
        <fullName evidence="5">Unannotated protein</fullName>
    </submittedName>
</protein>
<feature type="domain" description="Glycosyltransferase 2-like" evidence="4">
    <location>
        <begin position="6"/>
        <end position="170"/>
    </location>
</feature>
<dbReference type="InterPro" id="IPR001173">
    <property type="entry name" value="Glyco_trans_2-like"/>
</dbReference>
<dbReference type="Pfam" id="PF00535">
    <property type="entry name" value="Glycos_transf_2"/>
    <property type="match status" value="1"/>
</dbReference>
<dbReference type="GO" id="GO:0016020">
    <property type="term" value="C:membrane"/>
    <property type="evidence" value="ECO:0007669"/>
    <property type="project" value="GOC"/>
</dbReference>
<dbReference type="PANTHER" id="PTHR43398">
    <property type="entry name" value="DOLICHOL-PHOSPHATE MANNOSYLTRANSFERASE SUBUNIT 1"/>
    <property type="match status" value="1"/>
</dbReference>
<sequence>MPKYLVVLPTYNELESLPVVLERLFAHNPQVSVLIVDDASPDGTGKLADRMAKADARIQVLHRDAKNGLGAAYIAGFRLGLSQGFDYLIEMDADGSHRSQDLVKLIEASTKADLVIGSRWVRGGAVENWAWHRVALSRLGNLYARTLLGTGIRDMTAGFRVFRADLLAKLIETEVASAGYSFQIEMAWRASKAGAAITEVPITFVEREFGSSKMSSAIVREALWLITRWGLKRLFRF</sequence>
<dbReference type="SUPFAM" id="SSF53448">
    <property type="entry name" value="Nucleotide-diphospho-sugar transferases"/>
    <property type="match status" value="1"/>
</dbReference>
<dbReference type="Gene3D" id="3.90.550.10">
    <property type="entry name" value="Spore Coat Polysaccharide Biosynthesis Protein SpsA, Chain A"/>
    <property type="match status" value="1"/>
</dbReference>
<evidence type="ECO:0000256" key="1">
    <source>
        <dbReference type="ARBA" id="ARBA00006739"/>
    </source>
</evidence>
<evidence type="ECO:0000256" key="3">
    <source>
        <dbReference type="ARBA" id="ARBA00022679"/>
    </source>
</evidence>
<organism evidence="5">
    <name type="scientific">freshwater metagenome</name>
    <dbReference type="NCBI Taxonomy" id="449393"/>
    <lineage>
        <taxon>unclassified sequences</taxon>
        <taxon>metagenomes</taxon>
        <taxon>ecological metagenomes</taxon>
    </lineage>
</organism>
<dbReference type="InterPro" id="IPR029044">
    <property type="entry name" value="Nucleotide-diphossugar_trans"/>
</dbReference>
<dbReference type="PANTHER" id="PTHR43398:SF1">
    <property type="entry name" value="DOLICHOL-PHOSPHATE MANNOSYLTRANSFERASE SUBUNIT 1"/>
    <property type="match status" value="1"/>
</dbReference>
<evidence type="ECO:0000256" key="2">
    <source>
        <dbReference type="ARBA" id="ARBA00022676"/>
    </source>
</evidence>
<dbReference type="GO" id="GO:0004582">
    <property type="term" value="F:dolichyl-phosphate beta-D-mannosyltransferase activity"/>
    <property type="evidence" value="ECO:0007669"/>
    <property type="project" value="InterPro"/>
</dbReference>
<gene>
    <name evidence="5" type="ORF">UFOPK1410_00382</name>
</gene>
<dbReference type="FunFam" id="3.90.550.10:FF:000122">
    <property type="entry name" value="Dolichol-phosphate mannosyltransferase subunit 1"/>
    <property type="match status" value="1"/>
</dbReference>
<comment type="similarity">
    <text evidence="1">Belongs to the glycosyltransferase 2 family.</text>
</comment>
<proteinExistence type="inferred from homology"/>
<dbReference type="InterPro" id="IPR039528">
    <property type="entry name" value="DPM1-like"/>
</dbReference>
<dbReference type="CDD" id="cd06442">
    <property type="entry name" value="DPM1_like"/>
    <property type="match status" value="1"/>
</dbReference>
<name>A0A6J6B941_9ZZZZ</name>
<reference evidence="5" key="1">
    <citation type="submission" date="2020-05" db="EMBL/GenBank/DDBJ databases">
        <authorList>
            <person name="Chiriac C."/>
            <person name="Salcher M."/>
            <person name="Ghai R."/>
            <person name="Kavagutti S V."/>
        </authorList>
    </citation>
    <scope>NUCLEOTIDE SEQUENCE</scope>
</reference>
<dbReference type="EMBL" id="CAEZSH010000029">
    <property type="protein sequence ID" value="CAB4534898.1"/>
    <property type="molecule type" value="Genomic_DNA"/>
</dbReference>
<evidence type="ECO:0000259" key="4">
    <source>
        <dbReference type="Pfam" id="PF00535"/>
    </source>
</evidence>
<keyword evidence="3" id="KW-0808">Transferase</keyword>
<keyword evidence="2" id="KW-0328">Glycosyltransferase</keyword>
<evidence type="ECO:0000313" key="5">
    <source>
        <dbReference type="EMBL" id="CAB4534898.1"/>
    </source>
</evidence>
<dbReference type="AlphaFoldDB" id="A0A6J6B941"/>
<dbReference type="GO" id="GO:0009247">
    <property type="term" value="P:glycolipid biosynthetic process"/>
    <property type="evidence" value="ECO:0007669"/>
    <property type="project" value="TreeGrafter"/>
</dbReference>